<dbReference type="InterPro" id="IPR003615">
    <property type="entry name" value="HNH_nuc"/>
</dbReference>
<dbReference type="CDD" id="cd00085">
    <property type="entry name" value="HNHc"/>
    <property type="match status" value="1"/>
</dbReference>
<dbReference type="Proteomes" id="UP000563426">
    <property type="component" value="Unassembled WGS sequence"/>
</dbReference>
<reference evidence="2 3" key="1">
    <citation type="submission" date="2020-05" db="EMBL/GenBank/DDBJ databases">
        <authorList>
            <person name="Whitworth D."/>
        </authorList>
    </citation>
    <scope>NUCLEOTIDE SEQUENCE [LARGE SCALE GENOMIC DNA]</scope>
    <source>
        <strain evidence="2 3">AB043B</strain>
    </source>
</reference>
<evidence type="ECO:0000313" key="2">
    <source>
        <dbReference type="EMBL" id="NOK35521.1"/>
    </source>
</evidence>
<dbReference type="GO" id="GO:0004519">
    <property type="term" value="F:endonuclease activity"/>
    <property type="evidence" value="ECO:0007669"/>
    <property type="project" value="UniProtKB-KW"/>
</dbReference>
<proteinExistence type="predicted"/>
<comment type="caution">
    <text evidence="2">The sequence shown here is derived from an EMBL/GenBank/DDBJ whole genome shotgun (WGS) entry which is preliminary data.</text>
</comment>
<evidence type="ECO:0000313" key="3">
    <source>
        <dbReference type="Proteomes" id="UP000563426"/>
    </source>
</evidence>
<keyword evidence="3" id="KW-1185">Reference proteome</keyword>
<keyword evidence="2" id="KW-0255">Endonuclease</keyword>
<protein>
    <submittedName>
        <fullName evidence="2">HNH endonuclease</fullName>
    </submittedName>
</protein>
<dbReference type="EMBL" id="JABFJV010000114">
    <property type="protein sequence ID" value="NOK35521.1"/>
    <property type="molecule type" value="Genomic_DNA"/>
</dbReference>
<dbReference type="GO" id="GO:0003676">
    <property type="term" value="F:nucleic acid binding"/>
    <property type="evidence" value="ECO:0007669"/>
    <property type="project" value="InterPro"/>
</dbReference>
<keyword evidence="2" id="KW-0540">Nuclease</keyword>
<gene>
    <name evidence="2" type="ORF">HMI49_20170</name>
</gene>
<dbReference type="Pfam" id="PF01844">
    <property type="entry name" value="HNH"/>
    <property type="match status" value="1"/>
</dbReference>
<sequence>MIENRTHIALMQRGFDSGLAQKIIQAGETISSLKQKPGEQLAALGIPEHLIHALQSENRPPIPEATLRKVLHESAWACSICRKGNVSIILHHIDEWSDSRDHDESNLITLCLNHHGEAHTKRELGQNLTPSRLREAKARWTAQVIQTSAAAILKPTNELTNEFWDYFNHVRLPQCLHLAGIDVTLQQPMHQWLLGLGLINEDGTARIPEDKDPSKYKFIYQLYGSGLAGPGPNVYRFYRWMIETLLQSVRWVDLTNNWERKSIKGLVTPGTIVVCRGAHTFKQLDGVSKEGINQMRRVRRKKDKIELSFIIDAWESTSSSSYWGHLTRKSSAMSISVVRSLDEQAGVLTMPATCLAIGTGFGPYPTSDCPYDGYSGHSPEDGDSSSGIDI</sequence>
<accession>A0A3A8IEI2</accession>
<dbReference type="SMART" id="SM00507">
    <property type="entry name" value="HNHc"/>
    <property type="match status" value="1"/>
</dbReference>
<dbReference type="RefSeq" id="WP_120523981.1">
    <property type="nucleotide sequence ID" value="NZ_JABFJV010000114.1"/>
</dbReference>
<evidence type="ECO:0000259" key="1">
    <source>
        <dbReference type="SMART" id="SM00507"/>
    </source>
</evidence>
<dbReference type="AlphaFoldDB" id="A0A3A8IEI2"/>
<name>A0A3A8IEI2_9BACT</name>
<dbReference type="InterPro" id="IPR002711">
    <property type="entry name" value="HNH"/>
</dbReference>
<dbReference type="GO" id="GO:0008270">
    <property type="term" value="F:zinc ion binding"/>
    <property type="evidence" value="ECO:0007669"/>
    <property type="project" value="InterPro"/>
</dbReference>
<organism evidence="2 3">
    <name type="scientific">Corallococcus exercitus</name>
    <dbReference type="NCBI Taxonomy" id="2316736"/>
    <lineage>
        <taxon>Bacteria</taxon>
        <taxon>Pseudomonadati</taxon>
        <taxon>Myxococcota</taxon>
        <taxon>Myxococcia</taxon>
        <taxon>Myxococcales</taxon>
        <taxon>Cystobacterineae</taxon>
        <taxon>Myxococcaceae</taxon>
        <taxon>Corallococcus</taxon>
    </lineage>
</organism>
<feature type="domain" description="HNH nuclease" evidence="1">
    <location>
        <begin position="66"/>
        <end position="116"/>
    </location>
</feature>
<keyword evidence="2" id="KW-0378">Hydrolase</keyword>